<proteinExistence type="predicted"/>
<dbReference type="Proteomes" id="UP000011205">
    <property type="component" value="Unassembled WGS sequence"/>
</dbReference>
<keyword evidence="2" id="KW-0812">Transmembrane</keyword>
<dbReference type="RefSeq" id="WP_003998650.1">
    <property type="nucleotide sequence ID" value="NZ_AMLP01000103.1"/>
</dbReference>
<sequence length="347" mass="36487">MTSMSDGRERYDAEGRRAYEGDGRRAYEPGGAGRDESAEGPGRRLGGAGGGGERGRRGDPARLPEELRALGRSLDGPGAAEGAETMVERVLGQILAQQLPAPVAEPPGAAERLRAVRRWTRARWRSLTAALCGLLTVLVLTPPVRATVFDWFGFAGVEVRYDPSAVPSPGAEVPGCGRSVSLAEAERRAGFAPVLPEALGAPDAVTVSALPRDRFLVSLCWRAPGGTIRLDEFRARLDPSFIKGVREQPVLLPAIGDTPGDGVPDPALWFPRPHLLSFPLVDPHGGTYTWQKRTAGPTLLWTSSGGHGVVTLRLEGVAAKERAVEIAESVVGSVAGGTGGPSTASSK</sequence>
<accession>L8PHR8</accession>
<reference evidence="3 4" key="1">
    <citation type="journal article" date="2013" name="Genome Announc.">
        <title>Draft Genome Sequence of Streptomyces viridochromogenes Strain Tu57, Producer of Avilamycin.</title>
        <authorList>
            <person name="Gruning B.A."/>
            <person name="Erxleben A."/>
            <person name="Hahnlein A."/>
            <person name="Gunther S."/>
        </authorList>
    </citation>
    <scope>NUCLEOTIDE SEQUENCE [LARGE SCALE GENOMIC DNA]</scope>
    <source>
        <strain evidence="3 4">Tue57</strain>
    </source>
</reference>
<comment type="caution">
    <text evidence="3">The sequence shown here is derived from an EMBL/GenBank/DDBJ whole genome shotgun (WGS) entry which is preliminary data.</text>
</comment>
<evidence type="ECO:0000313" key="3">
    <source>
        <dbReference type="EMBL" id="ELS55739.1"/>
    </source>
</evidence>
<dbReference type="PATRIC" id="fig|1160705.3.peg.3284"/>
<feature type="transmembrane region" description="Helical" evidence="2">
    <location>
        <begin position="122"/>
        <end position="140"/>
    </location>
</feature>
<feature type="region of interest" description="Disordered" evidence="1">
    <location>
        <begin position="1"/>
        <end position="61"/>
    </location>
</feature>
<keyword evidence="2" id="KW-1133">Transmembrane helix</keyword>
<evidence type="ECO:0000313" key="4">
    <source>
        <dbReference type="Proteomes" id="UP000011205"/>
    </source>
</evidence>
<evidence type="ECO:0000256" key="1">
    <source>
        <dbReference type="SAM" id="MobiDB-lite"/>
    </source>
</evidence>
<feature type="compositionally biased region" description="Gly residues" evidence="1">
    <location>
        <begin position="43"/>
        <end position="52"/>
    </location>
</feature>
<feature type="compositionally biased region" description="Basic and acidic residues" evidence="1">
    <location>
        <begin position="1"/>
        <end position="37"/>
    </location>
</feature>
<dbReference type="AlphaFoldDB" id="L8PHR8"/>
<organism evidence="3 4">
    <name type="scientific">Streptomyces viridochromogenes Tue57</name>
    <dbReference type="NCBI Taxonomy" id="1160705"/>
    <lineage>
        <taxon>Bacteria</taxon>
        <taxon>Bacillati</taxon>
        <taxon>Actinomycetota</taxon>
        <taxon>Actinomycetes</taxon>
        <taxon>Kitasatosporales</taxon>
        <taxon>Streptomycetaceae</taxon>
        <taxon>Streptomyces</taxon>
    </lineage>
</organism>
<evidence type="ECO:0000256" key="2">
    <source>
        <dbReference type="SAM" id="Phobius"/>
    </source>
</evidence>
<gene>
    <name evidence="3" type="ORF">STVIR_3312</name>
</gene>
<keyword evidence="2" id="KW-0472">Membrane</keyword>
<name>L8PHR8_STRVR</name>
<dbReference type="EMBL" id="AMLP01000103">
    <property type="protein sequence ID" value="ELS55739.1"/>
    <property type="molecule type" value="Genomic_DNA"/>
</dbReference>
<protein>
    <submittedName>
        <fullName evidence="3">Uncharacterized protein</fullName>
    </submittedName>
</protein>